<dbReference type="AlphaFoldDB" id="A0A6N4PV14"/>
<evidence type="ECO:0000313" key="2">
    <source>
        <dbReference type="Proteomes" id="UP000297239"/>
    </source>
</evidence>
<name>A0A6N4PV14_9LEPT</name>
<gene>
    <name evidence="1" type="ORF">EHQ18_18490</name>
</gene>
<sequence length="145" mass="15927">MSVKPGDVLPQSLSFENFTANVMGRELIKFSEFSLDYEKEVAFKLGKGGEPVSWSVKSYKRSAKMKVQLGELKYMFQAAIAMGGDLLKLPPFPVTASAESEDGTFKLTIPAVTITKVPLSFKESDDTSEVELDLAVTSYPIITFT</sequence>
<dbReference type="OrthoDB" id="334651at2"/>
<comment type="caution">
    <text evidence="1">The sequence shown here is derived from an EMBL/GenBank/DDBJ whole genome shotgun (WGS) entry which is preliminary data.</text>
</comment>
<proteinExistence type="predicted"/>
<reference evidence="1" key="1">
    <citation type="journal article" date="2019" name="PLoS Negl. Trop. Dis.">
        <title>Revisiting the worldwide diversity of Leptospira species in the environment.</title>
        <authorList>
            <person name="Vincent A.T."/>
            <person name="Schiettekatte O."/>
            <person name="Bourhy P."/>
            <person name="Veyrier F.J."/>
            <person name="Picardeau M."/>
        </authorList>
    </citation>
    <scope>NUCLEOTIDE SEQUENCE [LARGE SCALE GENOMIC DNA]</scope>
    <source>
        <strain evidence="1">201800293</strain>
    </source>
</reference>
<evidence type="ECO:0000313" key="1">
    <source>
        <dbReference type="EMBL" id="TGK67088.1"/>
    </source>
</evidence>
<keyword evidence="2" id="KW-1185">Reference proteome</keyword>
<dbReference type="RefSeq" id="WP_135636395.1">
    <property type="nucleotide sequence ID" value="NZ_RQFE01000031.1"/>
</dbReference>
<dbReference type="Proteomes" id="UP000297239">
    <property type="component" value="Unassembled WGS sequence"/>
</dbReference>
<accession>A0A6N4PV14</accession>
<organism evidence="1 2">
    <name type="scientific">Leptospira kanakyensis</name>
    <dbReference type="NCBI Taxonomy" id="2484968"/>
    <lineage>
        <taxon>Bacteria</taxon>
        <taxon>Pseudomonadati</taxon>
        <taxon>Spirochaetota</taxon>
        <taxon>Spirochaetia</taxon>
        <taxon>Leptospirales</taxon>
        <taxon>Leptospiraceae</taxon>
        <taxon>Leptospira</taxon>
    </lineage>
</organism>
<protein>
    <submittedName>
        <fullName evidence="1">Uncharacterized protein</fullName>
    </submittedName>
</protein>
<dbReference type="EMBL" id="RQFF01000037">
    <property type="protein sequence ID" value="TGK67088.1"/>
    <property type="molecule type" value="Genomic_DNA"/>
</dbReference>